<keyword evidence="5 9" id="KW-0665">Pyrimidine biosynthesis</keyword>
<dbReference type="OrthoDB" id="9806203at2"/>
<dbReference type="NCBIfam" id="TIGR01740">
    <property type="entry name" value="pyrF"/>
    <property type="match status" value="1"/>
</dbReference>
<evidence type="ECO:0000256" key="8">
    <source>
        <dbReference type="ARBA" id="ARBA00061012"/>
    </source>
</evidence>
<name>A0A317U3Z6_9GAMM</name>
<dbReference type="PANTHER" id="PTHR32119:SF2">
    <property type="entry name" value="OROTIDINE 5'-PHOSPHATE DECARBOXYLASE"/>
    <property type="match status" value="1"/>
</dbReference>
<dbReference type="HAMAP" id="MF_01200_B">
    <property type="entry name" value="OMPdecase_type1_B"/>
    <property type="match status" value="1"/>
</dbReference>
<dbReference type="GO" id="GO:0004590">
    <property type="term" value="F:orotidine-5'-phosphate decarboxylase activity"/>
    <property type="evidence" value="ECO:0007669"/>
    <property type="project" value="UniProtKB-UniRule"/>
</dbReference>
<dbReference type="GO" id="GO:0005829">
    <property type="term" value="C:cytosol"/>
    <property type="evidence" value="ECO:0007669"/>
    <property type="project" value="TreeGrafter"/>
</dbReference>
<dbReference type="FunFam" id="3.20.20.70:FF:000015">
    <property type="entry name" value="Orotidine 5'-phosphate decarboxylase"/>
    <property type="match status" value="1"/>
</dbReference>
<dbReference type="RefSeq" id="WP_110142316.1">
    <property type="nucleotide sequence ID" value="NZ_QHJG01000012.1"/>
</dbReference>
<comment type="similarity">
    <text evidence="8 9">Belongs to the OMP decarboxylase family. Type 1 subfamily.</text>
</comment>
<feature type="active site" description="For OMPdecase activity" evidence="10">
    <location>
        <position position="64"/>
    </location>
</feature>
<feature type="active site" description="Proton donor" evidence="9">
    <location>
        <position position="61"/>
    </location>
</feature>
<keyword evidence="4 9" id="KW-0210">Decarboxylase</keyword>
<keyword evidence="6 9" id="KW-0456">Lyase</keyword>
<feature type="active site" description="For OMPdecase activity" evidence="10">
    <location>
        <position position="59"/>
    </location>
</feature>
<dbReference type="EMBL" id="QHJG01000012">
    <property type="protein sequence ID" value="PWY55988.1"/>
    <property type="molecule type" value="Genomic_DNA"/>
</dbReference>
<feature type="domain" description="Orotidine 5'-phosphate decarboxylase" evidence="13">
    <location>
        <begin position="4"/>
        <end position="225"/>
    </location>
</feature>
<dbReference type="Gene3D" id="3.20.20.70">
    <property type="entry name" value="Aldolase class I"/>
    <property type="match status" value="1"/>
</dbReference>
<evidence type="ECO:0000256" key="9">
    <source>
        <dbReference type="HAMAP-Rule" id="MF_01200"/>
    </source>
</evidence>
<evidence type="ECO:0000313" key="17">
    <source>
        <dbReference type="Proteomes" id="UP000287374"/>
    </source>
</evidence>
<dbReference type="InterPro" id="IPR011060">
    <property type="entry name" value="RibuloseP-bd_barrel"/>
</dbReference>
<dbReference type="InterPro" id="IPR001754">
    <property type="entry name" value="OMPdeCOase_dom"/>
</dbReference>
<feature type="binding site" evidence="9 11">
    <location>
        <position position="209"/>
    </location>
    <ligand>
        <name>substrate</name>
    </ligand>
</feature>
<dbReference type="SUPFAM" id="SSF51366">
    <property type="entry name" value="Ribulose-phoshate binding barrel"/>
    <property type="match status" value="1"/>
</dbReference>
<comment type="caution">
    <text evidence="14">The sequence shown here is derived from an EMBL/GenBank/DDBJ whole genome shotgun (WGS) entry which is preliminary data.</text>
</comment>
<feature type="binding site" evidence="9 11">
    <location>
        <position position="10"/>
    </location>
    <ligand>
        <name>substrate</name>
    </ligand>
</feature>
<evidence type="ECO:0000256" key="10">
    <source>
        <dbReference type="PIRSR" id="PIRSR614732-1"/>
    </source>
</evidence>
<feature type="binding site" evidence="9">
    <location>
        <begin position="59"/>
        <end position="68"/>
    </location>
    <ligand>
        <name>substrate</name>
    </ligand>
</feature>
<evidence type="ECO:0000259" key="13">
    <source>
        <dbReference type="SMART" id="SM00934"/>
    </source>
</evidence>
<evidence type="ECO:0000313" key="16">
    <source>
        <dbReference type="Proteomes" id="UP000247152"/>
    </source>
</evidence>
<dbReference type="PROSITE" id="PS00156">
    <property type="entry name" value="OMPDECASE"/>
    <property type="match status" value="1"/>
</dbReference>
<comment type="function">
    <text evidence="1 9">Catalyzes the decarboxylation of orotidine 5'-monophosphate (OMP) to uridine 5'-monophosphate (UMP).</text>
</comment>
<dbReference type="CDD" id="cd04725">
    <property type="entry name" value="OMP_decarboxylase_like"/>
    <property type="match status" value="1"/>
</dbReference>
<dbReference type="Proteomes" id="UP000247152">
    <property type="component" value="Unassembled WGS sequence"/>
</dbReference>
<feature type="binding site" evidence="9 11">
    <location>
        <position position="119"/>
    </location>
    <ligand>
        <name>substrate</name>
    </ligand>
</feature>
<dbReference type="EMBL" id="RZGX01000013">
    <property type="protein sequence ID" value="RUR21986.1"/>
    <property type="molecule type" value="Genomic_DNA"/>
</dbReference>
<gene>
    <name evidence="9" type="primary">pyrF</name>
    <name evidence="14" type="ORF">DGG96_08560</name>
    <name evidence="15" type="ORF">ELY20_10480</name>
</gene>
<comment type="subunit">
    <text evidence="3 9">Homodimer.</text>
</comment>
<comment type="pathway">
    <text evidence="2 9 12">Pyrimidine metabolism; UMP biosynthesis via de novo pathway; UMP from orotate: step 2/2.</text>
</comment>
<keyword evidence="17" id="KW-1185">Reference proteome</keyword>
<dbReference type="GO" id="GO:0006207">
    <property type="term" value="P:'de novo' pyrimidine nucleobase biosynthetic process"/>
    <property type="evidence" value="ECO:0007669"/>
    <property type="project" value="InterPro"/>
</dbReference>
<dbReference type="UniPathway" id="UPA00070">
    <property type="reaction ID" value="UER00120"/>
</dbReference>
<evidence type="ECO:0000313" key="14">
    <source>
        <dbReference type="EMBL" id="PWY55988.1"/>
    </source>
</evidence>
<evidence type="ECO:0000313" key="15">
    <source>
        <dbReference type="EMBL" id="RUR21986.1"/>
    </source>
</evidence>
<feature type="binding site" evidence="9 11">
    <location>
        <position position="180"/>
    </location>
    <ligand>
        <name>substrate</name>
    </ligand>
</feature>
<dbReference type="EC" id="4.1.1.23" evidence="9"/>
<evidence type="ECO:0000256" key="1">
    <source>
        <dbReference type="ARBA" id="ARBA00002356"/>
    </source>
</evidence>
<dbReference type="InterPro" id="IPR047596">
    <property type="entry name" value="OMPdecase_bac"/>
</dbReference>
<reference evidence="15 17" key="2">
    <citation type="submission" date="2018-12" db="EMBL/GenBank/DDBJ databases">
        <title>Legionella sp,whole genome shotgun sequence.</title>
        <authorList>
            <person name="Wu H."/>
        </authorList>
    </citation>
    <scope>NUCLEOTIDE SEQUENCE [LARGE SCALE GENOMIC DNA]</scope>
    <source>
        <strain evidence="17">km489</strain>
        <strain evidence="15">Km489</strain>
    </source>
</reference>
<reference evidence="14 16" key="1">
    <citation type="submission" date="2018-05" db="EMBL/GenBank/DDBJ databases">
        <title>Legionella qingyii sp.nov., whole genome shotgun sequence.</title>
        <authorList>
            <person name="Wu H."/>
            <person name="Zhu Q."/>
            <person name="Hu C."/>
        </authorList>
    </citation>
    <scope>NUCLEOTIDE SEQUENCE [LARGE SCALE GENOMIC DNA]</scope>
    <source>
        <strain evidence="14 16">HEB18</strain>
    </source>
</reference>
<evidence type="ECO:0000256" key="2">
    <source>
        <dbReference type="ARBA" id="ARBA00004861"/>
    </source>
</evidence>
<evidence type="ECO:0000256" key="3">
    <source>
        <dbReference type="ARBA" id="ARBA00011738"/>
    </source>
</evidence>
<evidence type="ECO:0000256" key="4">
    <source>
        <dbReference type="ARBA" id="ARBA00022793"/>
    </source>
</evidence>
<feature type="binding site" evidence="9 11">
    <location>
        <position position="210"/>
    </location>
    <ligand>
        <name>substrate</name>
    </ligand>
</feature>
<organism evidence="14 16">
    <name type="scientific">Legionella qingyii</name>
    <dbReference type="NCBI Taxonomy" id="2184757"/>
    <lineage>
        <taxon>Bacteria</taxon>
        <taxon>Pseudomonadati</taxon>
        <taxon>Pseudomonadota</taxon>
        <taxon>Gammaproteobacteria</taxon>
        <taxon>Legionellales</taxon>
        <taxon>Legionellaceae</taxon>
        <taxon>Legionella</taxon>
    </lineage>
</organism>
<dbReference type="InterPro" id="IPR013785">
    <property type="entry name" value="Aldolase_TIM"/>
</dbReference>
<dbReference type="PANTHER" id="PTHR32119">
    <property type="entry name" value="OROTIDINE 5'-PHOSPHATE DECARBOXYLASE"/>
    <property type="match status" value="1"/>
</dbReference>
<feature type="binding site" evidence="9 11">
    <location>
        <position position="189"/>
    </location>
    <ligand>
        <name>substrate</name>
    </ligand>
</feature>
<protein>
    <recommendedName>
        <fullName evidence="9">Orotidine 5'-phosphate decarboxylase</fullName>
        <ecNumber evidence="9">4.1.1.23</ecNumber>
    </recommendedName>
    <alternativeName>
        <fullName evidence="9">OMP decarboxylase</fullName>
        <shortName evidence="9">OMPDCase</shortName>
        <shortName evidence="9">OMPdecase</shortName>
    </alternativeName>
</protein>
<dbReference type="NCBIfam" id="NF001273">
    <property type="entry name" value="PRK00230.1"/>
    <property type="match status" value="1"/>
</dbReference>
<evidence type="ECO:0000256" key="5">
    <source>
        <dbReference type="ARBA" id="ARBA00022975"/>
    </source>
</evidence>
<feature type="active site" description="For OMPdecase activity" evidence="10">
    <location>
        <position position="61"/>
    </location>
</feature>
<dbReference type="InterPro" id="IPR014732">
    <property type="entry name" value="OMPdecase"/>
</dbReference>
<dbReference type="GO" id="GO:0044205">
    <property type="term" value="P:'de novo' UMP biosynthetic process"/>
    <property type="evidence" value="ECO:0007669"/>
    <property type="project" value="UniProtKB-UniRule"/>
</dbReference>
<comment type="catalytic activity">
    <reaction evidence="7 9 12">
        <text>orotidine 5'-phosphate + H(+) = UMP + CO2</text>
        <dbReference type="Rhea" id="RHEA:11596"/>
        <dbReference type="ChEBI" id="CHEBI:15378"/>
        <dbReference type="ChEBI" id="CHEBI:16526"/>
        <dbReference type="ChEBI" id="CHEBI:57538"/>
        <dbReference type="ChEBI" id="CHEBI:57865"/>
        <dbReference type="EC" id="4.1.1.23"/>
    </reaction>
</comment>
<dbReference type="Pfam" id="PF00215">
    <property type="entry name" value="OMPdecase"/>
    <property type="match status" value="1"/>
</dbReference>
<evidence type="ECO:0000256" key="7">
    <source>
        <dbReference type="ARBA" id="ARBA00049157"/>
    </source>
</evidence>
<proteinExistence type="inferred from homology"/>
<evidence type="ECO:0000256" key="11">
    <source>
        <dbReference type="PIRSR" id="PIRSR614732-2"/>
    </source>
</evidence>
<dbReference type="InterPro" id="IPR018089">
    <property type="entry name" value="OMPdecase_AS"/>
</dbReference>
<evidence type="ECO:0000256" key="6">
    <source>
        <dbReference type="ARBA" id="ARBA00023239"/>
    </source>
</evidence>
<accession>A0A317U3Z6</accession>
<evidence type="ECO:0000256" key="12">
    <source>
        <dbReference type="RuleBase" id="RU000512"/>
    </source>
</evidence>
<dbReference type="SMART" id="SM00934">
    <property type="entry name" value="OMPdecase"/>
    <property type="match status" value="1"/>
</dbReference>
<sequence length="231" mass="25222">MMPKLIVALDFDNEHDALRLIEKLDPQSCALKVGSELFTLLGTSFVKQLVKRQFKVFLDLKFHDIPNTVAKACKAGAELGVWMMNVHASGGMNMMQAARKAIDSYGASRPILIAVTVLTSFNQIELTSVGINTPVIDHVKKLAILTKESGLDGVVCSAQEVKAIKRACGEQFITVTPGIRLPNNVSDDQSRVMTPKQAIEEGSDYLVVGRPITQAANPELVVAEILKEYSR</sequence>
<dbReference type="AlphaFoldDB" id="A0A317U3Z6"/>
<dbReference type="Proteomes" id="UP000287374">
    <property type="component" value="Unassembled WGS sequence"/>
</dbReference>
<feature type="binding site" evidence="9 11">
    <location>
        <position position="32"/>
    </location>
    <ligand>
        <name>substrate</name>
    </ligand>
</feature>